<organism evidence="1 2">
    <name type="scientific">Flagellimonas algicola</name>
    <dbReference type="NCBI Taxonomy" id="2583815"/>
    <lineage>
        <taxon>Bacteria</taxon>
        <taxon>Pseudomonadati</taxon>
        <taxon>Bacteroidota</taxon>
        <taxon>Flavobacteriia</taxon>
        <taxon>Flavobacteriales</taxon>
        <taxon>Flavobacteriaceae</taxon>
        <taxon>Flagellimonas</taxon>
    </lineage>
</organism>
<dbReference type="RefSeq" id="WP_138832721.1">
    <property type="nucleotide sequence ID" value="NZ_VCNI01000001.1"/>
</dbReference>
<reference evidence="1 2" key="1">
    <citation type="submission" date="2019-05" db="EMBL/GenBank/DDBJ databases">
        <title>Flagellimonas sp. AsT0115, sp. nov., isolated from a marine red algae, Asparagopsis taxiformis.</title>
        <authorList>
            <person name="Kim J."/>
            <person name="Jeong S.E."/>
            <person name="Jeon C.O."/>
        </authorList>
    </citation>
    <scope>NUCLEOTIDE SEQUENCE [LARGE SCALE GENOMIC DNA]</scope>
    <source>
        <strain evidence="1 2">AsT0115</strain>
    </source>
</reference>
<evidence type="ECO:0000313" key="2">
    <source>
        <dbReference type="Proteomes" id="UP000751614"/>
    </source>
</evidence>
<keyword evidence="2" id="KW-1185">Reference proteome</keyword>
<comment type="caution">
    <text evidence="1">The sequence shown here is derived from an EMBL/GenBank/DDBJ whole genome shotgun (WGS) entry which is preliminary data.</text>
</comment>
<sequence>MYKRFRHKVICTLMVAVLCVQQLFGVYHMLIMHASENALDHLDGNEWIVSENDPCDLCAKLTTQPAVQLAEFHCSNPAPVFFLIQESEEQLTSIVGYNIHYRRGPPSQFSSVI</sequence>
<proteinExistence type="predicted"/>
<gene>
    <name evidence="1" type="ORF">FGG15_02115</name>
</gene>
<dbReference type="EMBL" id="VCNI01000001">
    <property type="protein sequence ID" value="TMU56357.1"/>
    <property type="molecule type" value="Genomic_DNA"/>
</dbReference>
<accession>A0ABY2WMX8</accession>
<evidence type="ECO:0000313" key="1">
    <source>
        <dbReference type="EMBL" id="TMU56357.1"/>
    </source>
</evidence>
<protein>
    <submittedName>
        <fullName evidence="1">Uncharacterized protein</fullName>
    </submittedName>
</protein>
<name>A0ABY2WMX8_9FLAO</name>
<dbReference type="Proteomes" id="UP000751614">
    <property type="component" value="Unassembled WGS sequence"/>
</dbReference>